<dbReference type="Gene3D" id="1.10.700.10">
    <property type="entry name" value="Dioxygenase LigAB, LigA subunit"/>
    <property type="match status" value="1"/>
</dbReference>
<dbReference type="RefSeq" id="WP_377044154.1">
    <property type="nucleotide sequence ID" value="NZ_JBHLUN010000006.1"/>
</dbReference>
<reference evidence="2 3" key="1">
    <citation type="submission" date="2024-09" db="EMBL/GenBank/DDBJ databases">
        <authorList>
            <person name="Sun Q."/>
            <person name="Mori K."/>
        </authorList>
    </citation>
    <scope>NUCLEOTIDE SEQUENCE [LARGE SCALE GENOMIC DNA]</scope>
    <source>
        <strain evidence="2 3">TBRC 5777</strain>
    </source>
</reference>
<accession>A0ABV6JRP6</accession>
<evidence type="ECO:0000259" key="1">
    <source>
        <dbReference type="Pfam" id="PF07746"/>
    </source>
</evidence>
<dbReference type="InterPro" id="IPR036622">
    <property type="entry name" value="LigA_sf"/>
</dbReference>
<evidence type="ECO:0000313" key="3">
    <source>
        <dbReference type="Proteomes" id="UP001589865"/>
    </source>
</evidence>
<evidence type="ECO:0000313" key="2">
    <source>
        <dbReference type="EMBL" id="MFC0408399.1"/>
    </source>
</evidence>
<dbReference type="Proteomes" id="UP001589865">
    <property type="component" value="Unassembled WGS sequence"/>
</dbReference>
<dbReference type="InterPro" id="IPR011986">
    <property type="entry name" value="Xdiol_dOase_LigA"/>
</dbReference>
<sequence length="99" mass="10896">MEATERMRMGIFNGEDAQRGYALNKLCHSLNDERNRNEFMADIDAYCTKYGLSSEQRAAVKSGKKNDLLAAGVSLYFMTKLSRAYAGGPLAPVPRGKAS</sequence>
<proteinExistence type="predicted"/>
<protein>
    <recommendedName>
        <fullName evidence="1">Extradiol ring-cleavage dioxygenase LigAB LigA subunit domain-containing protein</fullName>
    </recommendedName>
</protein>
<name>A0ABV6JRP6_9PROT</name>
<gene>
    <name evidence="2" type="ORF">ACFFGY_09085</name>
</gene>
<feature type="domain" description="Extradiol ring-cleavage dioxygenase LigAB LigA subunit" evidence="1">
    <location>
        <begin position="23"/>
        <end position="83"/>
    </location>
</feature>
<dbReference type="SUPFAM" id="SSF48076">
    <property type="entry name" value="LigA subunit of an aromatic-ring-opening dioxygenase LigAB"/>
    <property type="match status" value="1"/>
</dbReference>
<comment type="caution">
    <text evidence="2">The sequence shown here is derived from an EMBL/GenBank/DDBJ whole genome shotgun (WGS) entry which is preliminary data.</text>
</comment>
<dbReference type="Pfam" id="PF07746">
    <property type="entry name" value="LigA"/>
    <property type="match status" value="1"/>
</dbReference>
<keyword evidence="3" id="KW-1185">Reference proteome</keyword>
<organism evidence="2 3">
    <name type="scientific">Roseomonas elaeocarpi</name>
    <dbReference type="NCBI Taxonomy" id="907779"/>
    <lineage>
        <taxon>Bacteria</taxon>
        <taxon>Pseudomonadati</taxon>
        <taxon>Pseudomonadota</taxon>
        <taxon>Alphaproteobacteria</taxon>
        <taxon>Acetobacterales</taxon>
        <taxon>Roseomonadaceae</taxon>
        <taxon>Roseomonas</taxon>
    </lineage>
</organism>
<dbReference type="EMBL" id="JBHLUN010000006">
    <property type="protein sequence ID" value="MFC0408399.1"/>
    <property type="molecule type" value="Genomic_DNA"/>
</dbReference>